<feature type="compositionally biased region" description="Basic and acidic residues" evidence="2">
    <location>
        <begin position="146"/>
        <end position="157"/>
    </location>
</feature>
<dbReference type="PANTHER" id="PTHR32470:SF2">
    <property type="entry name" value="NADH DEHYDROGENASE [UBIQUINONE] 1 ALPHA SUBCOMPLEX ASSEMBLY FACTOR 2"/>
    <property type="match status" value="1"/>
</dbReference>
<dbReference type="GO" id="GO:0045271">
    <property type="term" value="C:respiratory chain complex I"/>
    <property type="evidence" value="ECO:0007669"/>
    <property type="project" value="InterPro"/>
</dbReference>
<evidence type="ECO:0000256" key="1">
    <source>
        <dbReference type="ARBA" id="ARBA00007355"/>
    </source>
</evidence>
<dbReference type="HOGENOM" id="CLU_100704_0_0_1"/>
<evidence type="ECO:0000256" key="2">
    <source>
        <dbReference type="SAM" id="MobiDB-lite"/>
    </source>
</evidence>
<dbReference type="OrthoDB" id="10255576at2759"/>
<dbReference type="GO" id="GO:0032981">
    <property type="term" value="P:mitochondrial respiratory chain complex I assembly"/>
    <property type="evidence" value="ECO:0007669"/>
    <property type="project" value="TreeGrafter"/>
</dbReference>
<comment type="similarity">
    <text evidence="1">Belongs to the complex I NDUFA12 subunit family.</text>
</comment>
<dbReference type="InterPro" id="IPR052618">
    <property type="entry name" value="ComplexI_NDUFA12"/>
</dbReference>
<feature type="region of interest" description="Disordered" evidence="2">
    <location>
        <begin position="115"/>
        <end position="187"/>
    </location>
</feature>
<proteinExistence type="inferred from homology"/>
<organism evidence="3 4">
    <name type="scientific">Gloeophyllum trabeum (strain ATCC 11539 / FP-39264 / Madison 617)</name>
    <name type="common">Brown rot fungus</name>
    <dbReference type="NCBI Taxonomy" id="670483"/>
    <lineage>
        <taxon>Eukaryota</taxon>
        <taxon>Fungi</taxon>
        <taxon>Dikarya</taxon>
        <taxon>Basidiomycota</taxon>
        <taxon>Agaricomycotina</taxon>
        <taxon>Agaricomycetes</taxon>
        <taxon>Gloeophyllales</taxon>
        <taxon>Gloeophyllaceae</taxon>
        <taxon>Gloeophyllum</taxon>
    </lineage>
</organism>
<dbReference type="GeneID" id="19300888"/>
<dbReference type="OMA" id="SPSWMQW"/>
<dbReference type="RefSeq" id="XP_007869407.1">
    <property type="nucleotide sequence ID" value="XM_007871216.1"/>
</dbReference>
<dbReference type="eggNOG" id="ENOG502SBMA">
    <property type="taxonomic scope" value="Eukaryota"/>
</dbReference>
<dbReference type="GO" id="GO:0005739">
    <property type="term" value="C:mitochondrion"/>
    <property type="evidence" value="ECO:0007669"/>
    <property type="project" value="TreeGrafter"/>
</dbReference>
<evidence type="ECO:0000313" key="4">
    <source>
        <dbReference type="Proteomes" id="UP000030669"/>
    </source>
</evidence>
<keyword evidence="4" id="KW-1185">Reference proteome</keyword>
<dbReference type="InterPro" id="IPR007763">
    <property type="entry name" value="NDUFA12"/>
</dbReference>
<dbReference type="PANTHER" id="PTHR32470">
    <property type="entry name" value="ADH DEHYDROGENASE [UBIQUINONE] 1 ALPHA SUBCOMPLEX ASSEMBLY FACTOR 2"/>
    <property type="match status" value="1"/>
</dbReference>
<reference evidence="3 4" key="1">
    <citation type="journal article" date="2012" name="Science">
        <title>The Paleozoic origin of enzymatic lignin decomposition reconstructed from 31 fungal genomes.</title>
        <authorList>
            <person name="Floudas D."/>
            <person name="Binder M."/>
            <person name="Riley R."/>
            <person name="Barry K."/>
            <person name="Blanchette R.A."/>
            <person name="Henrissat B."/>
            <person name="Martinez A.T."/>
            <person name="Otillar R."/>
            <person name="Spatafora J.W."/>
            <person name="Yadav J.S."/>
            <person name="Aerts A."/>
            <person name="Benoit I."/>
            <person name="Boyd A."/>
            <person name="Carlson A."/>
            <person name="Copeland A."/>
            <person name="Coutinho P.M."/>
            <person name="de Vries R.P."/>
            <person name="Ferreira P."/>
            <person name="Findley K."/>
            <person name="Foster B."/>
            <person name="Gaskell J."/>
            <person name="Glotzer D."/>
            <person name="Gorecki P."/>
            <person name="Heitman J."/>
            <person name="Hesse C."/>
            <person name="Hori C."/>
            <person name="Igarashi K."/>
            <person name="Jurgens J.A."/>
            <person name="Kallen N."/>
            <person name="Kersten P."/>
            <person name="Kohler A."/>
            <person name="Kuees U."/>
            <person name="Kumar T.K.A."/>
            <person name="Kuo A."/>
            <person name="LaButti K."/>
            <person name="Larrondo L.F."/>
            <person name="Lindquist E."/>
            <person name="Ling A."/>
            <person name="Lombard V."/>
            <person name="Lucas S."/>
            <person name="Lundell T."/>
            <person name="Martin R."/>
            <person name="McLaughlin D.J."/>
            <person name="Morgenstern I."/>
            <person name="Morin E."/>
            <person name="Murat C."/>
            <person name="Nagy L.G."/>
            <person name="Nolan M."/>
            <person name="Ohm R.A."/>
            <person name="Patyshakuliyeva A."/>
            <person name="Rokas A."/>
            <person name="Ruiz-Duenas F.J."/>
            <person name="Sabat G."/>
            <person name="Salamov A."/>
            <person name="Samejima M."/>
            <person name="Schmutz J."/>
            <person name="Slot J.C."/>
            <person name="St John F."/>
            <person name="Stenlid J."/>
            <person name="Sun H."/>
            <person name="Sun S."/>
            <person name="Syed K."/>
            <person name="Tsang A."/>
            <person name="Wiebenga A."/>
            <person name="Young D."/>
            <person name="Pisabarro A."/>
            <person name="Eastwood D.C."/>
            <person name="Martin F."/>
            <person name="Cullen D."/>
            <person name="Grigoriev I.V."/>
            <person name="Hibbett D.S."/>
        </authorList>
    </citation>
    <scope>NUCLEOTIDE SEQUENCE [LARGE SCALE GENOMIC DNA]</scope>
    <source>
        <strain evidence="3 4">ATCC 11539</strain>
    </source>
</reference>
<dbReference type="Proteomes" id="UP000030669">
    <property type="component" value="Unassembled WGS sequence"/>
</dbReference>
<evidence type="ECO:0008006" key="5">
    <source>
        <dbReference type="Google" id="ProtNLM"/>
    </source>
</evidence>
<gene>
    <name evidence="3" type="ORF">GLOTRDRAFT_122870</name>
</gene>
<dbReference type="AlphaFoldDB" id="S7RI00"/>
<dbReference type="Pfam" id="PF05071">
    <property type="entry name" value="NDUFA12"/>
    <property type="match status" value="1"/>
</dbReference>
<sequence length="187" mass="21594">MSFLSRIWRTLSGRAYLVGRDLEGNRYYEYPSTSEDARRTKRVVKYVGLRMEQPAEAAMRARTLPVQWTTWLSHTRPNPPTIEELEADVARQRRVLARVAFIEERERERRARMALQAPAEPGQENPNMTFERAQPLQQINSAPGSHAEKTPEPKPEPTGRPVEPEPIPVYSDEPQAWIPQAPRRRGE</sequence>
<dbReference type="KEGG" id="gtr:GLOTRDRAFT_122870"/>
<evidence type="ECO:0000313" key="3">
    <source>
        <dbReference type="EMBL" id="EPQ52229.1"/>
    </source>
</evidence>
<protein>
    <recommendedName>
        <fullName evidence="5">NADH dehydrogenase [ubiquinone] 1 alpha subcomplex subunit</fullName>
    </recommendedName>
</protein>
<dbReference type="STRING" id="670483.S7RI00"/>
<dbReference type="EMBL" id="KB469308">
    <property type="protein sequence ID" value="EPQ52229.1"/>
    <property type="molecule type" value="Genomic_DNA"/>
</dbReference>
<accession>S7RI00</accession>
<name>S7RI00_GLOTA</name>